<dbReference type="PROSITE" id="PS50112">
    <property type="entry name" value="PAS"/>
    <property type="match status" value="3"/>
</dbReference>
<dbReference type="eggNOG" id="COG2202">
    <property type="taxonomic scope" value="Bacteria"/>
</dbReference>
<dbReference type="InterPro" id="IPR001610">
    <property type="entry name" value="PAC"/>
</dbReference>
<evidence type="ECO:0000259" key="6">
    <source>
        <dbReference type="PROSITE" id="PS50109"/>
    </source>
</evidence>
<dbReference type="eggNOG" id="COG2205">
    <property type="taxonomic scope" value="Bacteria"/>
</dbReference>
<dbReference type="InterPro" id="IPR003661">
    <property type="entry name" value="HisK_dim/P_dom"/>
</dbReference>
<accession>D2QC98</accession>
<dbReference type="AlphaFoldDB" id="D2QC98"/>
<dbReference type="Pfam" id="PF08447">
    <property type="entry name" value="PAS_3"/>
    <property type="match status" value="2"/>
</dbReference>
<evidence type="ECO:0000256" key="3">
    <source>
        <dbReference type="ARBA" id="ARBA00022553"/>
    </source>
</evidence>
<dbReference type="InterPro" id="IPR036890">
    <property type="entry name" value="HATPase_C_sf"/>
</dbReference>
<dbReference type="CDD" id="cd00075">
    <property type="entry name" value="HATPase"/>
    <property type="match status" value="1"/>
</dbReference>
<evidence type="ECO:0000256" key="5">
    <source>
        <dbReference type="ARBA" id="ARBA00022777"/>
    </source>
</evidence>
<feature type="domain" description="PAC" evidence="8">
    <location>
        <begin position="523"/>
        <end position="576"/>
    </location>
</feature>
<evidence type="ECO:0000259" key="7">
    <source>
        <dbReference type="PROSITE" id="PS50112"/>
    </source>
</evidence>
<dbReference type="Gene3D" id="3.30.450.20">
    <property type="entry name" value="PAS domain"/>
    <property type="match status" value="6"/>
</dbReference>
<keyword evidence="3" id="KW-0597">Phosphoprotein</keyword>
<name>D2QC98_SPILD</name>
<keyword evidence="10" id="KW-1185">Reference proteome</keyword>
<dbReference type="InterPro" id="IPR005467">
    <property type="entry name" value="His_kinase_dom"/>
</dbReference>
<dbReference type="eggNOG" id="COG5000">
    <property type="taxonomic scope" value="Bacteria"/>
</dbReference>
<feature type="domain" description="PAS" evidence="7">
    <location>
        <begin position="321"/>
        <end position="360"/>
    </location>
</feature>
<dbReference type="SMART" id="SM00091">
    <property type="entry name" value="PAS"/>
    <property type="match status" value="5"/>
</dbReference>
<evidence type="ECO:0000256" key="4">
    <source>
        <dbReference type="ARBA" id="ARBA00022679"/>
    </source>
</evidence>
<sequence>MHGVANRARVYVNMESLLELWFETSEQGVAFLTPVYLELDQIATFHCQRVNKTLAQLLGNSPGELIGKVIDPFVPWIPQAELLSKQLTVLQTGEPWQGRYYYPEKKRWVQVSLTRLADQVVISFLDVTAYQKPADQPPVHPPARPYLWQDTNQQSGTLAENNQLLQTIIDTSPTSLGLLRPIWQEGAIVDFRALISNPQSVSITGLDSDTLLTRSMLTLFPQFLPNGVFAKMVDVVLTGEAQRFQMMDELAPGSFWGDFSLVRVGGDILFSVNDITRIKQVEEELRTANLELEQRVARRTAEVRQLSALQGAILKYVGLGVAATDTKGIIQLVNPALEAMTGYRADELVGQRTTGSLREPVLHQQQLDQLTLELGEAAGQGEEVVARYVARHNFLRLENTLLTKEGRVIPVLSTVTGLYDEQNELMGYVDINTDISYRKTVEEALMQAGQRSQLATKAGKLGIWEWNLLTDELILDENFYTLVGIPKRTALARMSDVEPLVHPGDLAFFTDKVQAIIQKQQPFEIEFRIISPIDGSTRYMKADGLVLQNESGLSDRMIGVLRDRTAKRQADHALRVSEQRYRSLVDHLSAVVFQTDAAGMWTYLNPAWEVITGFSVEESLGRFFLDFIVADDQPKSTSQFDYIVESHKEVLKQVIRYIHKDGGYRWMEVFAQVSRNQQLEITGVTGTLTDITDRKQAEEALIESERRFREIAENVDEMFWIRDINSPVFLYMNPVFELYSGLTVEALYEDPLIFARSIIEEDRAAVVAAFISNEPKSTFLFRIIHPDGSLRWINARIFLLTDEDGVPVRRLGVATDVTTAIEKEQILEESLAKERALNALKTQFITTASHEFRTPLASIISSVELIKYYADLEDRSEANTLINRHVLSISKQVMALTDLIADTLTLSKLEEGKIQIQVEPTDVVALTEELIAFNFSNREDKRQVGLDVTGAPVPVSVDKKLMAHVLTNLLSNAFKFSTTSPKVQIRFKRESFLISVIDQGIGIPRKDLPHLFGKFFRASNATHIKGTGLGLSICLEYITLQNGSIDIASTEGVGTTFTIALPIHKH</sequence>
<dbReference type="SUPFAM" id="SSF55874">
    <property type="entry name" value="ATPase domain of HSP90 chaperone/DNA topoisomerase II/histidine kinase"/>
    <property type="match status" value="1"/>
</dbReference>
<dbReference type="InterPro" id="IPR013656">
    <property type="entry name" value="PAS_4"/>
</dbReference>
<evidence type="ECO:0000259" key="8">
    <source>
        <dbReference type="PROSITE" id="PS50113"/>
    </source>
</evidence>
<dbReference type="Pfam" id="PF02518">
    <property type="entry name" value="HATPase_c"/>
    <property type="match status" value="1"/>
</dbReference>
<dbReference type="SMART" id="SM00387">
    <property type="entry name" value="HATPase_c"/>
    <property type="match status" value="1"/>
</dbReference>
<dbReference type="InterPro" id="IPR035965">
    <property type="entry name" value="PAS-like_dom_sf"/>
</dbReference>
<evidence type="ECO:0000313" key="10">
    <source>
        <dbReference type="Proteomes" id="UP000002028"/>
    </source>
</evidence>
<dbReference type="EMBL" id="CP001769">
    <property type="protein sequence ID" value="ADB36209.1"/>
    <property type="molecule type" value="Genomic_DNA"/>
</dbReference>
<dbReference type="Proteomes" id="UP000002028">
    <property type="component" value="Chromosome"/>
</dbReference>
<evidence type="ECO:0000256" key="1">
    <source>
        <dbReference type="ARBA" id="ARBA00000085"/>
    </source>
</evidence>
<dbReference type="InterPro" id="IPR013655">
    <property type="entry name" value="PAS_fold_3"/>
</dbReference>
<feature type="domain" description="PAC" evidence="8">
    <location>
        <begin position="395"/>
        <end position="447"/>
    </location>
</feature>
<dbReference type="GO" id="GO:0006355">
    <property type="term" value="P:regulation of DNA-templated transcription"/>
    <property type="evidence" value="ECO:0007669"/>
    <property type="project" value="InterPro"/>
</dbReference>
<dbReference type="HOGENOM" id="CLU_006896_0_0_10"/>
<feature type="domain" description="PAS" evidence="7">
    <location>
        <begin position="704"/>
        <end position="766"/>
    </location>
</feature>
<dbReference type="SMART" id="SM00086">
    <property type="entry name" value="PAC"/>
    <property type="match status" value="4"/>
</dbReference>
<dbReference type="InterPro" id="IPR052162">
    <property type="entry name" value="Sensor_kinase/Photoreceptor"/>
</dbReference>
<dbReference type="Pfam" id="PF13426">
    <property type="entry name" value="PAS_9"/>
    <property type="match status" value="1"/>
</dbReference>
<dbReference type="InterPro" id="IPR000014">
    <property type="entry name" value="PAS"/>
</dbReference>
<dbReference type="PROSITE" id="PS50113">
    <property type="entry name" value="PAC"/>
    <property type="match status" value="4"/>
</dbReference>
<dbReference type="InterPro" id="IPR013767">
    <property type="entry name" value="PAS_fold"/>
</dbReference>
<keyword evidence="5 9" id="KW-0418">Kinase</keyword>
<dbReference type="Pfam" id="PF00512">
    <property type="entry name" value="HisKA"/>
    <property type="match status" value="1"/>
</dbReference>
<dbReference type="Gene3D" id="1.10.287.130">
    <property type="match status" value="1"/>
</dbReference>
<dbReference type="PANTHER" id="PTHR43304">
    <property type="entry name" value="PHYTOCHROME-LIKE PROTEIN CPH1"/>
    <property type="match status" value="1"/>
</dbReference>
<dbReference type="Pfam" id="PF08448">
    <property type="entry name" value="PAS_4"/>
    <property type="match status" value="1"/>
</dbReference>
<protein>
    <recommendedName>
        <fullName evidence="2">histidine kinase</fullName>
        <ecNumber evidence="2">2.7.13.3</ecNumber>
    </recommendedName>
</protein>
<dbReference type="GO" id="GO:0000155">
    <property type="term" value="F:phosphorelay sensor kinase activity"/>
    <property type="evidence" value="ECO:0007669"/>
    <property type="project" value="InterPro"/>
</dbReference>
<dbReference type="CDD" id="cd00082">
    <property type="entry name" value="HisKA"/>
    <property type="match status" value="1"/>
</dbReference>
<dbReference type="InterPro" id="IPR004358">
    <property type="entry name" value="Sig_transdc_His_kin-like_C"/>
</dbReference>
<dbReference type="EC" id="2.7.13.3" evidence="2"/>
<reference evidence="9 10" key="1">
    <citation type="journal article" date="2010" name="Stand. Genomic Sci.">
        <title>Complete genome sequence of Spirosoma linguale type strain (1).</title>
        <authorList>
            <person name="Lail K."/>
            <person name="Sikorski J."/>
            <person name="Saunders E."/>
            <person name="Lapidus A."/>
            <person name="Glavina Del Rio T."/>
            <person name="Copeland A."/>
            <person name="Tice H."/>
            <person name="Cheng J.-F."/>
            <person name="Lucas S."/>
            <person name="Nolan M."/>
            <person name="Bruce D."/>
            <person name="Goodwin L."/>
            <person name="Pitluck S."/>
            <person name="Ivanova N."/>
            <person name="Mavromatis K."/>
            <person name="Ovchinnikova G."/>
            <person name="Pati A."/>
            <person name="Chen A."/>
            <person name="Palaniappan K."/>
            <person name="Land M."/>
            <person name="Hauser L."/>
            <person name="Chang Y.-J."/>
            <person name="Jeffries C.D."/>
            <person name="Chain P."/>
            <person name="Brettin T."/>
            <person name="Detter J.C."/>
            <person name="Schuetze A."/>
            <person name="Rohde M."/>
            <person name="Tindall B.J."/>
            <person name="Goeker M."/>
            <person name="Bristow J."/>
            <person name="Eisen J.A."/>
            <person name="Markowitz V."/>
            <person name="Hugenholtz P."/>
            <person name="Kyrpides N.C."/>
            <person name="Klenk H.-P."/>
            <person name="Chen F."/>
        </authorList>
    </citation>
    <scope>NUCLEOTIDE SEQUENCE [LARGE SCALE GENOMIC DNA]</scope>
    <source>
        <strain evidence="10">ATCC 33905 / DSM 74 / LMG 10896 / Claus 1</strain>
    </source>
</reference>
<evidence type="ECO:0000313" key="9">
    <source>
        <dbReference type="EMBL" id="ADB36209.1"/>
    </source>
</evidence>
<dbReference type="FunFam" id="3.30.565.10:FF:000006">
    <property type="entry name" value="Sensor histidine kinase WalK"/>
    <property type="match status" value="1"/>
</dbReference>
<keyword evidence="4" id="KW-0808">Transferase</keyword>
<proteinExistence type="predicted"/>
<feature type="domain" description="PAC" evidence="8">
    <location>
        <begin position="648"/>
        <end position="703"/>
    </location>
</feature>
<dbReference type="Gene3D" id="3.30.565.10">
    <property type="entry name" value="Histidine kinase-like ATPase, C-terminal domain"/>
    <property type="match status" value="1"/>
</dbReference>
<comment type="catalytic activity">
    <reaction evidence="1">
        <text>ATP + protein L-histidine = ADP + protein N-phospho-L-histidine.</text>
        <dbReference type="EC" id="2.7.13.3"/>
    </reaction>
</comment>
<dbReference type="InterPro" id="IPR000700">
    <property type="entry name" value="PAS-assoc_C"/>
</dbReference>
<feature type="domain" description="PAC" evidence="8">
    <location>
        <begin position="777"/>
        <end position="829"/>
    </location>
</feature>
<dbReference type="Pfam" id="PF00989">
    <property type="entry name" value="PAS"/>
    <property type="match status" value="1"/>
</dbReference>
<organism evidence="9 10">
    <name type="scientific">Spirosoma linguale (strain ATCC 33905 / DSM 74 / LMG 10896 / Claus 1)</name>
    <dbReference type="NCBI Taxonomy" id="504472"/>
    <lineage>
        <taxon>Bacteria</taxon>
        <taxon>Pseudomonadati</taxon>
        <taxon>Bacteroidota</taxon>
        <taxon>Cytophagia</taxon>
        <taxon>Cytophagales</taxon>
        <taxon>Cytophagaceae</taxon>
        <taxon>Spirosoma</taxon>
    </lineage>
</organism>
<dbReference type="PROSITE" id="PS50109">
    <property type="entry name" value="HIS_KIN"/>
    <property type="match status" value="1"/>
</dbReference>
<dbReference type="SUPFAM" id="SSF55785">
    <property type="entry name" value="PYP-like sensor domain (PAS domain)"/>
    <property type="match status" value="6"/>
</dbReference>
<feature type="domain" description="Histidine kinase" evidence="6">
    <location>
        <begin position="847"/>
        <end position="1065"/>
    </location>
</feature>
<dbReference type="InterPro" id="IPR003594">
    <property type="entry name" value="HATPase_dom"/>
</dbReference>
<feature type="domain" description="PAS" evidence="7">
    <location>
        <begin position="577"/>
        <end position="647"/>
    </location>
</feature>
<dbReference type="KEGG" id="sli:Slin_0139"/>
<gene>
    <name evidence="9" type="ordered locus">Slin_0139</name>
</gene>
<dbReference type="InterPro" id="IPR036097">
    <property type="entry name" value="HisK_dim/P_sf"/>
</dbReference>
<dbReference type="PANTHER" id="PTHR43304:SF1">
    <property type="entry name" value="PAC DOMAIN-CONTAINING PROTEIN"/>
    <property type="match status" value="1"/>
</dbReference>
<evidence type="ECO:0000256" key="2">
    <source>
        <dbReference type="ARBA" id="ARBA00012438"/>
    </source>
</evidence>
<dbReference type="PRINTS" id="PR00344">
    <property type="entry name" value="BCTRLSENSOR"/>
</dbReference>
<dbReference type="SMART" id="SM00388">
    <property type="entry name" value="HisKA"/>
    <property type="match status" value="1"/>
</dbReference>
<dbReference type="NCBIfam" id="TIGR00229">
    <property type="entry name" value="sensory_box"/>
    <property type="match status" value="3"/>
</dbReference>
<dbReference type="STRING" id="504472.Slin_0139"/>
<dbReference type="SUPFAM" id="SSF47384">
    <property type="entry name" value="Homodimeric domain of signal transducing histidine kinase"/>
    <property type="match status" value="1"/>
</dbReference>
<dbReference type="CDD" id="cd00130">
    <property type="entry name" value="PAS"/>
    <property type="match status" value="5"/>
</dbReference>